<dbReference type="Gene3D" id="2.40.10.220">
    <property type="entry name" value="predicted glycosyltransferase like domains"/>
    <property type="match status" value="1"/>
</dbReference>
<dbReference type="GO" id="GO:0035438">
    <property type="term" value="F:cyclic-di-GMP binding"/>
    <property type="evidence" value="ECO:0007669"/>
    <property type="project" value="InterPro"/>
</dbReference>
<organism evidence="1 2">
    <name type="scientific">Shewanella algae</name>
    <dbReference type="NCBI Taxonomy" id="38313"/>
    <lineage>
        <taxon>Bacteria</taxon>
        <taxon>Pseudomonadati</taxon>
        <taxon>Pseudomonadota</taxon>
        <taxon>Gammaproteobacteria</taxon>
        <taxon>Alteromonadales</taxon>
        <taxon>Shewanellaceae</taxon>
        <taxon>Shewanella</taxon>
    </lineage>
</organism>
<reference evidence="1 2" key="1">
    <citation type="submission" date="2018-06" db="EMBL/GenBank/DDBJ databases">
        <authorList>
            <consortium name="Pathogen Informatics"/>
            <person name="Doyle S."/>
        </authorList>
    </citation>
    <scope>NUCLEOTIDE SEQUENCE [LARGE SCALE GENOMIC DNA]</scope>
    <source>
        <strain evidence="1 2">NCTC10738</strain>
    </source>
</reference>
<proteinExistence type="predicted"/>
<dbReference type="EMBL" id="UGYO01000002">
    <property type="protein sequence ID" value="SUJ00906.1"/>
    <property type="molecule type" value="Genomic_DNA"/>
</dbReference>
<gene>
    <name evidence="1" type="ORF">NCTC10738_03248</name>
</gene>
<dbReference type="SUPFAM" id="SSF141371">
    <property type="entry name" value="PilZ domain-like"/>
    <property type="match status" value="1"/>
</dbReference>
<evidence type="ECO:0000313" key="1">
    <source>
        <dbReference type="EMBL" id="SUJ00906.1"/>
    </source>
</evidence>
<dbReference type="Pfam" id="PF07238">
    <property type="entry name" value="PilZ"/>
    <property type="match status" value="1"/>
</dbReference>
<evidence type="ECO:0000313" key="2">
    <source>
        <dbReference type="Proteomes" id="UP000254069"/>
    </source>
</evidence>
<accession>A0A380BHW7</accession>
<dbReference type="Proteomes" id="UP000254069">
    <property type="component" value="Unassembled WGS sequence"/>
</dbReference>
<protein>
    <submittedName>
        <fullName evidence="1">PilZ domain</fullName>
    </submittedName>
</protein>
<sequence>MDENLDDFIERRRSLRVDLEAERIRLHWLDKAGNEHNDDGVCIDLSRRGILFEYSQPFALGELVSVTFHAGTDAQNTVKGQVCRCSESHPKSFHIAMQLI</sequence>
<dbReference type="InterPro" id="IPR009875">
    <property type="entry name" value="PilZ_domain"/>
</dbReference>
<name>A0A380BHW7_9GAMM</name>
<dbReference type="RefSeq" id="WP_054745529.1">
    <property type="nucleotide sequence ID" value="NZ_AP024609.1"/>
</dbReference>
<dbReference type="AlphaFoldDB" id="A0A380BHW7"/>
<keyword evidence="2" id="KW-1185">Reference proteome</keyword>
<dbReference type="KEGG" id="salg:BS332_21255"/>